<dbReference type="InParanoid" id="A0A672MWN1"/>
<evidence type="ECO:0000313" key="4">
    <source>
        <dbReference type="Proteomes" id="UP000472262"/>
    </source>
</evidence>
<reference evidence="3" key="1">
    <citation type="submission" date="2025-08" db="UniProtKB">
        <authorList>
            <consortium name="Ensembl"/>
        </authorList>
    </citation>
    <scope>IDENTIFICATION</scope>
</reference>
<dbReference type="Gene3D" id="3.40.50.1820">
    <property type="entry name" value="alpha/beta hydrolase"/>
    <property type="match status" value="1"/>
</dbReference>
<dbReference type="PANTHER" id="PTHR21661">
    <property type="entry name" value="EPOXIDE HYDROLASE 1-RELATED"/>
    <property type="match status" value="1"/>
</dbReference>
<organism evidence="3 4">
    <name type="scientific">Sinocyclocheilus grahami</name>
    <name type="common">Dianchi golden-line fish</name>
    <name type="synonym">Barbus grahami</name>
    <dbReference type="NCBI Taxonomy" id="75366"/>
    <lineage>
        <taxon>Eukaryota</taxon>
        <taxon>Metazoa</taxon>
        <taxon>Chordata</taxon>
        <taxon>Craniata</taxon>
        <taxon>Vertebrata</taxon>
        <taxon>Euteleostomi</taxon>
        <taxon>Actinopterygii</taxon>
        <taxon>Neopterygii</taxon>
        <taxon>Teleostei</taxon>
        <taxon>Ostariophysi</taxon>
        <taxon>Cypriniformes</taxon>
        <taxon>Cyprinidae</taxon>
        <taxon>Cyprininae</taxon>
        <taxon>Sinocyclocheilus</taxon>
    </lineage>
</organism>
<comment type="similarity">
    <text evidence="1">Belongs to the peptidase S33 family.</text>
</comment>
<protein>
    <submittedName>
        <fullName evidence="3">Epoxide hydrolase 1</fullName>
    </submittedName>
</protein>
<sequence>MENRRAVLSIISHEGFNTLEAAREDWGAFITNNMAQMKPECIRGLHLNMVIARTDSLGQLLSLIIGRYLPFLVGFTKEDVRRLYPYMEKNIFDILRETGYLHIQATKPDRAGNTWHISCYSDWLDLEDGGLERKFSLDNLLTNVMIYWTACSIIPSMRFYKENPKKDFKTRVDSVTSVYVPTGLAAFPDELLHCPRAWAGSRFTDVRSFTYMPRGGHFAAYEEPQLMARDIFQFVEKVESKDHK</sequence>
<dbReference type="PRINTS" id="PR00412">
    <property type="entry name" value="EPOXHYDRLASE"/>
</dbReference>
<dbReference type="OMA" id="NTMIYWT"/>
<dbReference type="InterPro" id="IPR000639">
    <property type="entry name" value="Epox_hydrolase-like"/>
</dbReference>
<evidence type="ECO:0000313" key="3">
    <source>
        <dbReference type="Ensembl" id="ENSSGRP00000040087.1"/>
    </source>
</evidence>
<dbReference type="InterPro" id="IPR029058">
    <property type="entry name" value="AB_hydrolase_fold"/>
</dbReference>
<name>A0A672MWN1_SINGR</name>
<accession>A0A672MWN1</accession>
<evidence type="ECO:0000256" key="1">
    <source>
        <dbReference type="ARBA" id="ARBA00010088"/>
    </source>
</evidence>
<dbReference type="SUPFAM" id="SSF53474">
    <property type="entry name" value="alpha/beta-Hydrolases"/>
    <property type="match status" value="1"/>
</dbReference>
<dbReference type="GO" id="GO:0097176">
    <property type="term" value="P:epoxide metabolic process"/>
    <property type="evidence" value="ECO:0007669"/>
    <property type="project" value="TreeGrafter"/>
</dbReference>
<dbReference type="GO" id="GO:0004301">
    <property type="term" value="F:epoxide hydrolase activity"/>
    <property type="evidence" value="ECO:0007669"/>
    <property type="project" value="TreeGrafter"/>
</dbReference>
<reference evidence="3" key="2">
    <citation type="submission" date="2025-09" db="UniProtKB">
        <authorList>
            <consortium name="Ensembl"/>
        </authorList>
    </citation>
    <scope>IDENTIFICATION</scope>
</reference>
<keyword evidence="2" id="KW-0378">Hydrolase</keyword>
<dbReference type="GO" id="GO:0019369">
    <property type="term" value="P:arachidonate metabolic process"/>
    <property type="evidence" value="ECO:0007669"/>
    <property type="project" value="TreeGrafter"/>
</dbReference>
<dbReference type="Proteomes" id="UP000472262">
    <property type="component" value="Unassembled WGS sequence"/>
</dbReference>
<dbReference type="PANTHER" id="PTHR21661:SF78">
    <property type="entry name" value="EPOXIDE HYDROLASE 1"/>
    <property type="match status" value="1"/>
</dbReference>
<dbReference type="Ensembl" id="ENSSGRT00000042970.1">
    <property type="protein sequence ID" value="ENSSGRP00000040087.1"/>
    <property type="gene ID" value="ENSSGRG00000021867.1"/>
</dbReference>
<proteinExistence type="inferred from homology"/>
<evidence type="ECO:0000256" key="2">
    <source>
        <dbReference type="ARBA" id="ARBA00022801"/>
    </source>
</evidence>
<keyword evidence="4" id="KW-1185">Reference proteome</keyword>
<dbReference type="AlphaFoldDB" id="A0A672MWN1"/>